<dbReference type="Pfam" id="PF14032">
    <property type="entry name" value="PknH_C"/>
    <property type="match status" value="1"/>
</dbReference>
<evidence type="ECO:0000259" key="2">
    <source>
        <dbReference type="Pfam" id="PF14032"/>
    </source>
</evidence>
<comment type="caution">
    <text evidence="3">The sequence shown here is derived from an EMBL/GenBank/DDBJ whole genome shotgun (WGS) entry which is preliminary data.</text>
</comment>
<dbReference type="Gene3D" id="3.40.1000.70">
    <property type="entry name" value="PknH-like extracellular domain"/>
    <property type="match status" value="1"/>
</dbReference>
<feature type="domain" description="PknH-like extracellular" evidence="2">
    <location>
        <begin position="48"/>
        <end position="232"/>
    </location>
</feature>
<organism evidence="3 4">
    <name type="scientific">Mycobacterium intracellulare subsp. chimaera</name>
    <dbReference type="NCBI Taxonomy" id="222805"/>
    <lineage>
        <taxon>Bacteria</taxon>
        <taxon>Bacillati</taxon>
        <taxon>Actinomycetota</taxon>
        <taxon>Actinomycetes</taxon>
        <taxon>Mycobacteriales</taxon>
        <taxon>Mycobacteriaceae</taxon>
        <taxon>Mycobacterium</taxon>
        <taxon>Mycobacterium avium complex (MAC)</taxon>
    </lineage>
</organism>
<dbReference type="EMBL" id="JASZZX010000033">
    <property type="protein sequence ID" value="MDM3929255.1"/>
    <property type="molecule type" value="Genomic_DNA"/>
</dbReference>
<keyword evidence="1" id="KW-0732">Signal</keyword>
<evidence type="ECO:0000313" key="3">
    <source>
        <dbReference type="EMBL" id="MDM3929255.1"/>
    </source>
</evidence>
<proteinExistence type="predicted"/>
<evidence type="ECO:0000256" key="1">
    <source>
        <dbReference type="SAM" id="SignalP"/>
    </source>
</evidence>
<protein>
    <submittedName>
        <fullName evidence="3">Sensor domain-containing protein</fullName>
    </submittedName>
</protein>
<keyword evidence="4" id="KW-1185">Reference proteome</keyword>
<name>A0ABT7P7I6_MYCIT</name>
<gene>
    <name evidence="3" type="ORF">QRB35_25060</name>
</gene>
<dbReference type="InterPro" id="IPR026954">
    <property type="entry name" value="PknH-like_Extracell"/>
</dbReference>
<accession>A0ABT7P7I6</accession>
<feature type="signal peptide" evidence="1">
    <location>
        <begin position="1"/>
        <end position="26"/>
    </location>
</feature>
<reference evidence="3" key="2">
    <citation type="submission" date="2023-06" db="EMBL/GenBank/DDBJ databases">
        <authorList>
            <person name="Spilker T."/>
        </authorList>
    </citation>
    <scope>NUCLEOTIDE SEQUENCE</scope>
    <source>
        <strain evidence="3">FLAC1071</strain>
    </source>
</reference>
<dbReference type="InterPro" id="IPR038232">
    <property type="entry name" value="PknH-like_Extracell_sf"/>
</dbReference>
<dbReference type="Proteomes" id="UP001529272">
    <property type="component" value="Unassembled WGS sequence"/>
</dbReference>
<dbReference type="RefSeq" id="WP_158514604.1">
    <property type="nucleotide sequence ID" value="NZ_CP012886.2"/>
</dbReference>
<evidence type="ECO:0000313" key="4">
    <source>
        <dbReference type="Proteomes" id="UP001529272"/>
    </source>
</evidence>
<reference evidence="3" key="1">
    <citation type="submission" date="2023-06" db="EMBL/GenBank/DDBJ databases">
        <title>Itaconate inhibition of nontuberculous mycobacteria.</title>
        <authorList>
            <person name="Breen P."/>
            <person name="Zimbric M."/>
            <person name="Caverly L."/>
        </authorList>
    </citation>
    <scope>NUCLEOTIDE SEQUENCE</scope>
    <source>
        <strain evidence="3">FLAC1071</strain>
    </source>
</reference>
<sequence>MASSVPRWSALTLCAALLCGCSTSQDAPPPATTSTTSPAAAAAMLVRELPGLLLDAAAINSMMDATDMEVVEDWSRMFGYNTPGGDCAGAWSAVWQPAYSGSGWMGVRGRSVRKPTTPWNRVVYEAVVAFPLPADAADFYAKQVASWKTCDGRHVDERDLDTNDGSGDTHYSLDHADDTAGMLTMSALDDEDPSLSCQHALTVRNNVAVDIRACGPGVRTQAGAVASAIAAKVPGR</sequence>
<dbReference type="PROSITE" id="PS51257">
    <property type="entry name" value="PROKAR_LIPOPROTEIN"/>
    <property type="match status" value="1"/>
</dbReference>
<feature type="chain" id="PRO_5046233948" evidence="1">
    <location>
        <begin position="27"/>
        <end position="236"/>
    </location>
</feature>